<keyword evidence="3" id="KW-1185">Reference proteome</keyword>
<evidence type="ECO:0000259" key="1">
    <source>
        <dbReference type="PROSITE" id="PS50181"/>
    </source>
</evidence>
<organism evidence="2 3">
    <name type="scientific">Caenorhabditis nigoni</name>
    <dbReference type="NCBI Taxonomy" id="1611254"/>
    <lineage>
        <taxon>Eukaryota</taxon>
        <taxon>Metazoa</taxon>
        <taxon>Ecdysozoa</taxon>
        <taxon>Nematoda</taxon>
        <taxon>Chromadorea</taxon>
        <taxon>Rhabditida</taxon>
        <taxon>Rhabditina</taxon>
        <taxon>Rhabditomorpha</taxon>
        <taxon>Rhabditoidea</taxon>
        <taxon>Rhabditidae</taxon>
        <taxon>Peloderinae</taxon>
        <taxon>Caenorhabditis</taxon>
    </lineage>
</organism>
<dbReference type="EMBL" id="PDUG01000001">
    <property type="protein sequence ID" value="PIC55382.1"/>
    <property type="molecule type" value="Genomic_DNA"/>
</dbReference>
<dbReference type="PANTHER" id="PTHR21503">
    <property type="entry name" value="F-BOX-CONTAINING HYPOTHETICAL PROTEIN C.ELEGANS"/>
    <property type="match status" value="1"/>
</dbReference>
<protein>
    <recommendedName>
        <fullName evidence="1">F-box domain-containing protein</fullName>
    </recommendedName>
</protein>
<dbReference type="PROSITE" id="PS50181">
    <property type="entry name" value="FBOX"/>
    <property type="match status" value="1"/>
</dbReference>
<gene>
    <name evidence="2" type="primary">Cnig_chr_I.g678</name>
    <name evidence="2" type="ORF">B9Z55_000678</name>
</gene>
<reference evidence="3" key="1">
    <citation type="submission" date="2017-10" db="EMBL/GenBank/DDBJ databases">
        <title>Rapid genome shrinkage in a self-fertile nematode reveals novel sperm competition proteins.</title>
        <authorList>
            <person name="Yin D."/>
            <person name="Schwarz E.M."/>
            <person name="Thomas C.G."/>
            <person name="Felde R.L."/>
            <person name="Korf I.F."/>
            <person name="Cutter A.D."/>
            <person name="Schartner C.M."/>
            <person name="Ralston E.J."/>
            <person name="Meyer B.J."/>
            <person name="Haag E.S."/>
        </authorList>
    </citation>
    <scope>NUCLEOTIDE SEQUENCE [LARGE SCALE GENOMIC DNA]</scope>
    <source>
        <strain evidence="3">JU1422</strain>
    </source>
</reference>
<proteinExistence type="predicted"/>
<dbReference type="Pfam" id="PF00646">
    <property type="entry name" value="F-box"/>
    <property type="match status" value="1"/>
</dbReference>
<sequence length="135" mass="16314">MILSKYPYVVQKEILDHMGYNDLFLLSFASKNMKKFIKSSQMSRFQSCSFIKYTCDYRDEPWICVHYGKIRQGIMRIVKREEDKNDYFQLNVSGKTIDFRFKRVDQNIRFPAIENSYYMYPFAAYQETEKESVIK</sequence>
<dbReference type="InterPro" id="IPR001810">
    <property type="entry name" value="F-box_dom"/>
</dbReference>
<evidence type="ECO:0000313" key="2">
    <source>
        <dbReference type="EMBL" id="PIC55382.1"/>
    </source>
</evidence>
<dbReference type="Proteomes" id="UP000230233">
    <property type="component" value="Chromosome I"/>
</dbReference>
<feature type="domain" description="F-box" evidence="1">
    <location>
        <begin position="1"/>
        <end position="48"/>
    </location>
</feature>
<comment type="caution">
    <text evidence="2">The sequence shown here is derived from an EMBL/GenBank/DDBJ whole genome shotgun (WGS) entry which is preliminary data.</text>
</comment>
<evidence type="ECO:0000313" key="3">
    <source>
        <dbReference type="Proteomes" id="UP000230233"/>
    </source>
</evidence>
<dbReference type="AlphaFoldDB" id="A0A2G5VUB2"/>
<accession>A0A2G5VUB2</accession>
<dbReference type="PANTHER" id="PTHR21503:SF8">
    <property type="entry name" value="F-BOX ASSOCIATED DOMAIN-CONTAINING PROTEIN-RELATED"/>
    <property type="match status" value="1"/>
</dbReference>
<name>A0A2G5VUB2_9PELO</name>